<reference evidence="3 4" key="1">
    <citation type="journal article" date="2019" name="Int. J. Syst. Evol. Microbiol.">
        <title>The Global Catalogue of Microorganisms (GCM) 10K type strain sequencing project: providing services to taxonomists for standard genome sequencing and annotation.</title>
        <authorList>
            <consortium name="The Broad Institute Genomics Platform"/>
            <consortium name="The Broad Institute Genome Sequencing Center for Infectious Disease"/>
            <person name="Wu L."/>
            <person name="Ma J."/>
        </authorList>
    </citation>
    <scope>NUCLEOTIDE SEQUENCE [LARGE SCALE GENOMIC DNA]</scope>
    <source>
        <strain evidence="3 4">JCM 14304</strain>
    </source>
</reference>
<accession>A0ABN2D7L9</accession>
<dbReference type="SUPFAM" id="SSF51556">
    <property type="entry name" value="Metallo-dependent hydrolases"/>
    <property type="match status" value="1"/>
</dbReference>
<evidence type="ECO:0000256" key="1">
    <source>
        <dbReference type="ARBA" id="ARBA00038310"/>
    </source>
</evidence>
<evidence type="ECO:0000313" key="4">
    <source>
        <dbReference type="Proteomes" id="UP001500190"/>
    </source>
</evidence>
<dbReference type="RefSeq" id="WP_344188456.1">
    <property type="nucleotide sequence ID" value="NZ_BAAAND010000001.1"/>
</dbReference>
<evidence type="ECO:0000259" key="2">
    <source>
        <dbReference type="Pfam" id="PF04909"/>
    </source>
</evidence>
<proteinExistence type="inferred from homology"/>
<feature type="domain" description="Amidohydrolase-related" evidence="2">
    <location>
        <begin position="13"/>
        <end position="264"/>
    </location>
</feature>
<dbReference type="InterPro" id="IPR006680">
    <property type="entry name" value="Amidohydro-rel"/>
</dbReference>
<dbReference type="Gene3D" id="3.20.20.140">
    <property type="entry name" value="Metal-dependent hydrolases"/>
    <property type="match status" value="1"/>
</dbReference>
<dbReference type="InterPro" id="IPR052350">
    <property type="entry name" value="Metallo-dep_Lactonases"/>
</dbReference>
<evidence type="ECO:0000313" key="3">
    <source>
        <dbReference type="EMBL" id="GAA1571640.1"/>
    </source>
</evidence>
<dbReference type="PANTHER" id="PTHR43569:SF2">
    <property type="entry name" value="AMIDOHYDROLASE-RELATED DOMAIN-CONTAINING PROTEIN"/>
    <property type="match status" value="1"/>
</dbReference>
<dbReference type="Proteomes" id="UP001500190">
    <property type="component" value="Unassembled WGS sequence"/>
</dbReference>
<dbReference type="Pfam" id="PF04909">
    <property type="entry name" value="Amidohydro_2"/>
    <property type="match status" value="1"/>
</dbReference>
<dbReference type="PANTHER" id="PTHR43569">
    <property type="entry name" value="AMIDOHYDROLASE"/>
    <property type="match status" value="1"/>
</dbReference>
<dbReference type="EMBL" id="BAAAND010000001">
    <property type="protein sequence ID" value="GAA1571640.1"/>
    <property type="molecule type" value="Genomic_DNA"/>
</dbReference>
<name>A0ABN2D7L9_9ACTN</name>
<keyword evidence="4" id="KW-1185">Reference proteome</keyword>
<comment type="similarity">
    <text evidence="1">Belongs to the metallo-dependent hydrolases superfamily.</text>
</comment>
<dbReference type="InterPro" id="IPR032466">
    <property type="entry name" value="Metal_Hydrolase"/>
</dbReference>
<comment type="caution">
    <text evidence="3">The sequence shown here is derived from an EMBL/GenBank/DDBJ whole genome shotgun (WGS) entry which is preliminary data.</text>
</comment>
<organism evidence="3 4">
    <name type="scientific">Kribbella karoonensis</name>
    <dbReference type="NCBI Taxonomy" id="324851"/>
    <lineage>
        <taxon>Bacteria</taxon>
        <taxon>Bacillati</taxon>
        <taxon>Actinomycetota</taxon>
        <taxon>Actinomycetes</taxon>
        <taxon>Propionibacteriales</taxon>
        <taxon>Kribbellaceae</taxon>
        <taxon>Kribbella</taxon>
    </lineage>
</organism>
<sequence>MTSPPGTAVALLDAHVHVWELRRRALPWLRAGHPLRRDFTLSDLAGAAGGETPDVVLVQADADPREVEDLLALARQNPAVVGVVGWFDLLDFPDRLPDDPRLVGVRSPPADQTDPLVLTDPAHVRGVRAAADAGLAVDLLLRPSALIGAARLASDVPEARLVLDHLGNPTSATPEWHAGMQALAEHPNVTIKLSGTAHLATDDLRALVDVALELFGSERLMFGSDWPVCTLAGPRADVLRRTTALLPSTTHNDVLRGTAQRIYRSRETAP</sequence>
<protein>
    <submittedName>
        <fullName evidence="3">Amidohydrolase family protein</fullName>
    </submittedName>
</protein>
<gene>
    <name evidence="3" type="ORF">GCM10009742_12950</name>
</gene>